<evidence type="ECO:0000259" key="10">
    <source>
        <dbReference type="PROSITE" id="PS50071"/>
    </source>
</evidence>
<evidence type="ECO:0000313" key="11">
    <source>
        <dbReference type="Proteomes" id="UP000515158"/>
    </source>
</evidence>
<dbReference type="InterPro" id="IPR001356">
    <property type="entry name" value="HD"/>
</dbReference>
<evidence type="ECO:0000313" key="12">
    <source>
        <dbReference type="RefSeq" id="XP_034234120.1"/>
    </source>
</evidence>
<comment type="similarity">
    <text evidence="2">Belongs to the Antp homeobox family.</text>
</comment>
<evidence type="ECO:0000256" key="2">
    <source>
        <dbReference type="ARBA" id="ARBA00009107"/>
    </source>
</evidence>
<feature type="domain" description="Homeobox" evidence="10">
    <location>
        <begin position="158"/>
        <end position="218"/>
    </location>
</feature>
<evidence type="ECO:0000256" key="1">
    <source>
        <dbReference type="ARBA" id="ARBA00004123"/>
    </source>
</evidence>
<gene>
    <name evidence="12" type="primary">LOC117641116</name>
</gene>
<evidence type="ECO:0000256" key="9">
    <source>
        <dbReference type="SAM" id="MobiDB-lite"/>
    </source>
</evidence>
<dbReference type="SMART" id="SM00389">
    <property type="entry name" value="HOX"/>
    <property type="match status" value="1"/>
</dbReference>
<keyword evidence="4 7" id="KW-0238">DNA-binding</keyword>
<dbReference type="AlphaFoldDB" id="A0A6P8YBH1"/>
<comment type="subcellular location">
    <subcellularLocation>
        <location evidence="1 7 8">Nucleus</location>
    </subcellularLocation>
</comment>
<evidence type="ECO:0000256" key="4">
    <source>
        <dbReference type="ARBA" id="ARBA00023125"/>
    </source>
</evidence>
<accession>A0A6P8YBH1</accession>
<dbReference type="RefSeq" id="XP_034234120.1">
    <property type="nucleotide sequence ID" value="XM_034378229.1"/>
</dbReference>
<name>A0A6P8YBH1_THRPL</name>
<dbReference type="InterPro" id="IPR000047">
    <property type="entry name" value="HTH_motif"/>
</dbReference>
<sequence>MIQREQSVPSPSQHSQDRAQDAPSGRGGRQQPEDLSGQGQLRQHAEDLSGHGQLFQHADDAHRGQGQLHDLADDVLNSHSQLRQFTDSPYGGQFGGQRGGQQDDTRQDDDDSQTEDDTYMAYHLRLAMGPVDAVLRAKEDAAWAKAAGAESKAAAEVPGGKRTRQTYSRNQTLELEREFHFNKYLTRRRRMEIAAKLGLSDRQIKIWFQNRRMKAKKDQPAR</sequence>
<feature type="region of interest" description="Disordered" evidence="9">
    <location>
        <begin position="1"/>
        <end position="64"/>
    </location>
</feature>
<evidence type="ECO:0000256" key="5">
    <source>
        <dbReference type="ARBA" id="ARBA00023155"/>
    </source>
</evidence>
<dbReference type="PANTHER" id="PTHR45659">
    <property type="entry name" value="HOMEOBOX PROTEIN HOX"/>
    <property type="match status" value="1"/>
</dbReference>
<evidence type="ECO:0000256" key="7">
    <source>
        <dbReference type="PROSITE-ProRule" id="PRU00108"/>
    </source>
</evidence>
<dbReference type="GO" id="GO:0000981">
    <property type="term" value="F:DNA-binding transcription factor activity, RNA polymerase II-specific"/>
    <property type="evidence" value="ECO:0007669"/>
    <property type="project" value="InterPro"/>
</dbReference>
<dbReference type="GeneID" id="117641116"/>
<dbReference type="Pfam" id="PF00046">
    <property type="entry name" value="Homeodomain"/>
    <property type="match status" value="1"/>
</dbReference>
<evidence type="ECO:0000256" key="6">
    <source>
        <dbReference type="ARBA" id="ARBA00023242"/>
    </source>
</evidence>
<dbReference type="InterPro" id="IPR009057">
    <property type="entry name" value="Homeodomain-like_sf"/>
</dbReference>
<organism evidence="12">
    <name type="scientific">Thrips palmi</name>
    <name type="common">Melon thrips</name>
    <dbReference type="NCBI Taxonomy" id="161013"/>
    <lineage>
        <taxon>Eukaryota</taxon>
        <taxon>Metazoa</taxon>
        <taxon>Ecdysozoa</taxon>
        <taxon>Arthropoda</taxon>
        <taxon>Hexapoda</taxon>
        <taxon>Insecta</taxon>
        <taxon>Pterygota</taxon>
        <taxon>Neoptera</taxon>
        <taxon>Paraneoptera</taxon>
        <taxon>Thysanoptera</taxon>
        <taxon>Terebrantia</taxon>
        <taxon>Thripoidea</taxon>
        <taxon>Thripidae</taxon>
        <taxon>Thrips</taxon>
    </lineage>
</organism>
<proteinExistence type="inferred from homology"/>
<dbReference type="PANTHER" id="PTHR45659:SF4">
    <property type="entry name" value="HOMEOBOX PROTEIN ABDOMINAL-A"/>
    <property type="match status" value="1"/>
</dbReference>
<dbReference type="KEGG" id="tpal:117641116"/>
<dbReference type="PRINTS" id="PR00024">
    <property type="entry name" value="HOMEOBOX"/>
</dbReference>
<protein>
    <submittedName>
        <fullName evidence="12">Homeobox protein Hox-A5-like</fullName>
    </submittedName>
</protein>
<keyword evidence="5 7" id="KW-0371">Homeobox</keyword>
<dbReference type="GO" id="GO:0009952">
    <property type="term" value="P:anterior/posterior pattern specification"/>
    <property type="evidence" value="ECO:0007669"/>
    <property type="project" value="TreeGrafter"/>
</dbReference>
<dbReference type="SUPFAM" id="SSF46689">
    <property type="entry name" value="Homeodomain-like"/>
    <property type="match status" value="1"/>
</dbReference>
<evidence type="ECO:0000256" key="8">
    <source>
        <dbReference type="RuleBase" id="RU000682"/>
    </source>
</evidence>
<keyword evidence="3" id="KW-0217">Developmental protein</keyword>
<keyword evidence="11" id="KW-1185">Reference proteome</keyword>
<dbReference type="InterPro" id="IPR020479">
    <property type="entry name" value="HD_metazoa"/>
</dbReference>
<feature type="compositionally biased region" description="Polar residues" evidence="9">
    <location>
        <begin position="1"/>
        <end position="14"/>
    </location>
</feature>
<dbReference type="CDD" id="cd00086">
    <property type="entry name" value="homeodomain"/>
    <property type="match status" value="1"/>
</dbReference>
<dbReference type="PRINTS" id="PR00031">
    <property type="entry name" value="HTHREPRESSR"/>
</dbReference>
<dbReference type="OrthoDB" id="6159439at2759"/>
<feature type="region of interest" description="Disordered" evidence="9">
    <location>
        <begin position="84"/>
        <end position="114"/>
    </location>
</feature>
<dbReference type="InterPro" id="IPR017970">
    <property type="entry name" value="Homeobox_CS"/>
</dbReference>
<keyword evidence="6 7" id="KW-0539">Nucleus</keyword>
<feature type="DNA-binding region" description="Homeobox" evidence="7">
    <location>
        <begin position="160"/>
        <end position="219"/>
    </location>
</feature>
<evidence type="ECO:0000256" key="3">
    <source>
        <dbReference type="ARBA" id="ARBA00022473"/>
    </source>
</evidence>
<dbReference type="GO" id="GO:0005634">
    <property type="term" value="C:nucleus"/>
    <property type="evidence" value="ECO:0007669"/>
    <property type="project" value="UniProtKB-SubCell"/>
</dbReference>
<dbReference type="Gene3D" id="1.10.10.60">
    <property type="entry name" value="Homeodomain-like"/>
    <property type="match status" value="1"/>
</dbReference>
<dbReference type="GO" id="GO:0000978">
    <property type="term" value="F:RNA polymerase II cis-regulatory region sequence-specific DNA binding"/>
    <property type="evidence" value="ECO:0007669"/>
    <property type="project" value="TreeGrafter"/>
</dbReference>
<dbReference type="InParanoid" id="A0A6P8YBH1"/>
<dbReference type="GO" id="GO:0000122">
    <property type="term" value="P:negative regulation of transcription by RNA polymerase II"/>
    <property type="evidence" value="ECO:0007669"/>
    <property type="project" value="TreeGrafter"/>
</dbReference>
<dbReference type="InterPro" id="IPR050296">
    <property type="entry name" value="Antp_homeobox"/>
</dbReference>
<reference evidence="12" key="1">
    <citation type="submission" date="2025-08" db="UniProtKB">
        <authorList>
            <consortium name="RefSeq"/>
        </authorList>
    </citation>
    <scope>IDENTIFICATION</scope>
    <source>
        <tissue evidence="12">Total insect</tissue>
    </source>
</reference>
<dbReference type="Proteomes" id="UP000515158">
    <property type="component" value="Unplaced"/>
</dbReference>
<dbReference type="PROSITE" id="PS50071">
    <property type="entry name" value="HOMEOBOX_2"/>
    <property type="match status" value="1"/>
</dbReference>
<dbReference type="PROSITE" id="PS00027">
    <property type="entry name" value="HOMEOBOX_1"/>
    <property type="match status" value="1"/>
</dbReference>